<dbReference type="AlphaFoldDB" id="A0AAV4BYJ2"/>
<accession>A0AAV4BYJ2</accession>
<evidence type="ECO:0000313" key="2">
    <source>
        <dbReference type="Proteomes" id="UP000735302"/>
    </source>
</evidence>
<gene>
    <name evidence="1" type="ORF">PoB_005073000</name>
</gene>
<organism evidence="1 2">
    <name type="scientific">Plakobranchus ocellatus</name>
    <dbReference type="NCBI Taxonomy" id="259542"/>
    <lineage>
        <taxon>Eukaryota</taxon>
        <taxon>Metazoa</taxon>
        <taxon>Spiralia</taxon>
        <taxon>Lophotrochozoa</taxon>
        <taxon>Mollusca</taxon>
        <taxon>Gastropoda</taxon>
        <taxon>Heterobranchia</taxon>
        <taxon>Euthyneura</taxon>
        <taxon>Panpulmonata</taxon>
        <taxon>Sacoglossa</taxon>
        <taxon>Placobranchoidea</taxon>
        <taxon>Plakobranchidae</taxon>
        <taxon>Plakobranchus</taxon>
    </lineage>
</organism>
<proteinExistence type="predicted"/>
<protein>
    <submittedName>
        <fullName evidence="1">Uncharacterized protein</fullName>
    </submittedName>
</protein>
<dbReference type="Proteomes" id="UP000735302">
    <property type="component" value="Unassembled WGS sequence"/>
</dbReference>
<reference evidence="1 2" key="1">
    <citation type="journal article" date="2021" name="Elife">
        <title>Chloroplast acquisition without the gene transfer in kleptoplastic sea slugs, Plakobranchus ocellatus.</title>
        <authorList>
            <person name="Maeda T."/>
            <person name="Takahashi S."/>
            <person name="Yoshida T."/>
            <person name="Shimamura S."/>
            <person name="Takaki Y."/>
            <person name="Nagai Y."/>
            <person name="Toyoda A."/>
            <person name="Suzuki Y."/>
            <person name="Arimoto A."/>
            <person name="Ishii H."/>
            <person name="Satoh N."/>
            <person name="Nishiyama T."/>
            <person name="Hasebe M."/>
            <person name="Maruyama T."/>
            <person name="Minagawa J."/>
            <person name="Obokata J."/>
            <person name="Shigenobu S."/>
        </authorList>
    </citation>
    <scope>NUCLEOTIDE SEQUENCE [LARGE SCALE GENOMIC DNA]</scope>
</reference>
<comment type="caution">
    <text evidence="1">The sequence shown here is derived from an EMBL/GenBank/DDBJ whole genome shotgun (WGS) entry which is preliminary data.</text>
</comment>
<evidence type="ECO:0000313" key="1">
    <source>
        <dbReference type="EMBL" id="GFO24225.1"/>
    </source>
</evidence>
<sequence>MVELTVPYESRMEEAHAFKEGKYLDLTKELKRKATKLRAYKRSKQRSKPKEKFRVIKAINLVLLDAATSRIANLKVTKDMAQGMEVSSLDAATSMPETSFIGLDASSTCPNIHDMPESHSQVLFSRTWQRAWKWALLQLAAQFSIRRLRRKNI</sequence>
<keyword evidence="2" id="KW-1185">Reference proteome</keyword>
<dbReference type="EMBL" id="BLXT01005595">
    <property type="protein sequence ID" value="GFO24225.1"/>
    <property type="molecule type" value="Genomic_DNA"/>
</dbReference>
<name>A0AAV4BYJ2_9GAST</name>